<dbReference type="PANTHER" id="PTHR37787">
    <property type="entry name" value="BIOGENESIS OF LYSOSOME-RELATED ORGANELLES COMPLEX 1 SUBUNIT KXD1"/>
    <property type="match status" value="1"/>
</dbReference>
<feature type="region of interest" description="Disordered" evidence="9">
    <location>
        <begin position="1"/>
        <end position="92"/>
    </location>
</feature>
<protein>
    <recommendedName>
        <fullName evidence="4">Biogenesis of lysosome-related organelles complex 1 subunit KXD1</fullName>
    </recommendedName>
    <alternativeName>
        <fullName evidence="7">KxDL homolog</fullName>
    </alternativeName>
</protein>
<organism evidence="11 12">
    <name type="scientific">Cyphellophora europaea (strain CBS 101466)</name>
    <name type="common">Phialophora europaea</name>
    <dbReference type="NCBI Taxonomy" id="1220924"/>
    <lineage>
        <taxon>Eukaryota</taxon>
        <taxon>Fungi</taxon>
        <taxon>Dikarya</taxon>
        <taxon>Ascomycota</taxon>
        <taxon>Pezizomycotina</taxon>
        <taxon>Eurotiomycetes</taxon>
        <taxon>Chaetothyriomycetidae</taxon>
        <taxon>Chaetothyriales</taxon>
        <taxon>Cyphellophoraceae</taxon>
        <taxon>Cyphellophora</taxon>
    </lineage>
</organism>
<dbReference type="Proteomes" id="UP000030752">
    <property type="component" value="Unassembled WGS sequence"/>
</dbReference>
<dbReference type="GO" id="GO:0005768">
    <property type="term" value="C:endosome"/>
    <property type="evidence" value="ECO:0007669"/>
    <property type="project" value="UniProtKB-SubCell"/>
</dbReference>
<keyword evidence="5" id="KW-0813">Transport</keyword>
<dbReference type="AlphaFoldDB" id="W2RYK4"/>
<evidence type="ECO:0000256" key="8">
    <source>
        <dbReference type="SAM" id="Coils"/>
    </source>
</evidence>
<reference evidence="11 12" key="1">
    <citation type="submission" date="2013-03" db="EMBL/GenBank/DDBJ databases">
        <title>The Genome Sequence of Phialophora europaea CBS 101466.</title>
        <authorList>
            <consortium name="The Broad Institute Genomics Platform"/>
            <person name="Cuomo C."/>
            <person name="de Hoog S."/>
            <person name="Gorbushina A."/>
            <person name="Walker B."/>
            <person name="Young S.K."/>
            <person name="Zeng Q."/>
            <person name="Gargeya S."/>
            <person name="Fitzgerald M."/>
            <person name="Haas B."/>
            <person name="Abouelleil A."/>
            <person name="Allen A.W."/>
            <person name="Alvarado L."/>
            <person name="Arachchi H.M."/>
            <person name="Berlin A.M."/>
            <person name="Chapman S.B."/>
            <person name="Gainer-Dewar J."/>
            <person name="Goldberg J."/>
            <person name="Griggs A."/>
            <person name="Gujja S."/>
            <person name="Hansen M."/>
            <person name="Howarth C."/>
            <person name="Imamovic A."/>
            <person name="Ireland A."/>
            <person name="Larimer J."/>
            <person name="McCowan C."/>
            <person name="Murphy C."/>
            <person name="Pearson M."/>
            <person name="Poon T.W."/>
            <person name="Priest M."/>
            <person name="Roberts A."/>
            <person name="Saif S."/>
            <person name="Shea T."/>
            <person name="Sisk P."/>
            <person name="Sykes S."/>
            <person name="Wortman J."/>
            <person name="Nusbaum C."/>
            <person name="Birren B."/>
        </authorList>
    </citation>
    <scope>NUCLEOTIDE SEQUENCE [LARGE SCALE GENOMIC DNA]</scope>
    <source>
        <strain evidence="11 12">CBS 101466</strain>
    </source>
</reference>
<comment type="subcellular location">
    <subcellularLocation>
        <location evidence="2">Endosome</location>
    </subcellularLocation>
</comment>
<dbReference type="InParanoid" id="W2RYK4"/>
<dbReference type="GO" id="GO:0007032">
    <property type="term" value="P:endosome organization"/>
    <property type="evidence" value="ECO:0007669"/>
    <property type="project" value="TreeGrafter"/>
</dbReference>
<keyword evidence="6" id="KW-0967">Endosome</keyword>
<evidence type="ECO:0000313" key="11">
    <source>
        <dbReference type="EMBL" id="ETN41395.1"/>
    </source>
</evidence>
<evidence type="ECO:0000256" key="6">
    <source>
        <dbReference type="ARBA" id="ARBA00022753"/>
    </source>
</evidence>
<evidence type="ECO:0000256" key="9">
    <source>
        <dbReference type="SAM" id="MobiDB-lite"/>
    </source>
</evidence>
<dbReference type="HOGENOM" id="CLU_087050_0_0_1"/>
<evidence type="ECO:0000256" key="5">
    <source>
        <dbReference type="ARBA" id="ARBA00022448"/>
    </source>
</evidence>
<gene>
    <name evidence="11" type="ORF">HMPREF1541_03330</name>
</gene>
<comment type="similarity">
    <text evidence="3">Belongs to the KXD1 family.</text>
</comment>
<comment type="function">
    <text evidence="1">Component of the biogenesis of lysosome-related organelles complex-1 (BLOC-1) involved in endosomal cargo sorting.</text>
</comment>
<feature type="compositionally biased region" description="Basic and acidic residues" evidence="9">
    <location>
        <begin position="73"/>
        <end position="92"/>
    </location>
</feature>
<dbReference type="GO" id="GO:0032880">
    <property type="term" value="P:regulation of protein localization"/>
    <property type="evidence" value="ECO:0007669"/>
    <property type="project" value="TreeGrafter"/>
</dbReference>
<evidence type="ECO:0000256" key="3">
    <source>
        <dbReference type="ARBA" id="ARBA00005913"/>
    </source>
</evidence>
<dbReference type="Pfam" id="PF10241">
    <property type="entry name" value="KxDL"/>
    <property type="match status" value="1"/>
</dbReference>
<feature type="coiled-coil region" evidence="8">
    <location>
        <begin position="111"/>
        <end position="138"/>
    </location>
</feature>
<dbReference type="GeneID" id="19970669"/>
<dbReference type="eggNOG" id="ENOG502S1H5">
    <property type="taxonomic scope" value="Eukaryota"/>
</dbReference>
<evidence type="ECO:0000313" key="12">
    <source>
        <dbReference type="Proteomes" id="UP000030752"/>
    </source>
</evidence>
<sequence>MAASYSRHGVHYAPPSKTLPITMPSKAPALPYPTSRVAMSPPEYSDSSVYSSQGSRHSPRSYSARSSTSHAPSHSDYDVYRESDRDVSEMLSKRMHNAFDPITMDRSLAKQAQDSGKLNSKERELRELQERARARLKTARVNFAQGVEDAREVRRDLDYCKETTQSVKSKAERHHSDAYAKASKSRSRHAS</sequence>
<dbReference type="PANTHER" id="PTHR37787:SF1">
    <property type="entry name" value="BIOGENESIS OF LYSOSOME-RELATED ORGANELLES COMPLEX 1 SUBUNIT KXD1"/>
    <property type="match status" value="1"/>
</dbReference>
<dbReference type="InterPro" id="IPR051390">
    <property type="entry name" value="BLOC-1_subunit_KXD1"/>
</dbReference>
<dbReference type="GO" id="GO:0031083">
    <property type="term" value="C:BLOC-1 complex"/>
    <property type="evidence" value="ECO:0007669"/>
    <property type="project" value="TreeGrafter"/>
</dbReference>
<dbReference type="EMBL" id="KB822719">
    <property type="protein sequence ID" value="ETN41395.1"/>
    <property type="molecule type" value="Genomic_DNA"/>
</dbReference>
<evidence type="ECO:0000256" key="2">
    <source>
        <dbReference type="ARBA" id="ARBA00004177"/>
    </source>
</evidence>
<keyword evidence="12" id="KW-1185">Reference proteome</keyword>
<feature type="compositionally biased region" description="Low complexity" evidence="9">
    <location>
        <begin position="40"/>
        <end position="72"/>
    </location>
</feature>
<dbReference type="VEuPathDB" id="FungiDB:HMPREF1541_03330"/>
<dbReference type="RefSeq" id="XP_008715904.1">
    <property type="nucleotide sequence ID" value="XM_008717682.1"/>
</dbReference>
<evidence type="ECO:0000256" key="1">
    <source>
        <dbReference type="ARBA" id="ARBA00002069"/>
    </source>
</evidence>
<keyword evidence="8" id="KW-0175">Coiled coil</keyword>
<feature type="region of interest" description="Disordered" evidence="9">
    <location>
        <begin position="164"/>
        <end position="191"/>
    </location>
</feature>
<proteinExistence type="inferred from homology"/>
<name>W2RYK4_CYPE1</name>
<accession>W2RYK4</accession>
<evidence type="ECO:0000256" key="4">
    <source>
        <dbReference type="ARBA" id="ARBA00016207"/>
    </source>
</evidence>
<dbReference type="OrthoDB" id="4089816at2759"/>
<dbReference type="InterPro" id="IPR019371">
    <property type="entry name" value="KxDL_dom"/>
</dbReference>
<evidence type="ECO:0000259" key="10">
    <source>
        <dbReference type="Pfam" id="PF10241"/>
    </source>
</evidence>
<feature type="domain" description="KxDL" evidence="10">
    <location>
        <begin position="94"/>
        <end position="179"/>
    </location>
</feature>
<evidence type="ECO:0000256" key="7">
    <source>
        <dbReference type="ARBA" id="ARBA00029808"/>
    </source>
</evidence>